<keyword evidence="6" id="KW-0378">Hydrolase</keyword>
<evidence type="ECO:0000256" key="5">
    <source>
        <dbReference type="ARBA" id="ARBA00022737"/>
    </source>
</evidence>
<dbReference type="InterPro" id="IPR024079">
    <property type="entry name" value="MetalloPept_cat_dom_sf"/>
</dbReference>
<feature type="binding site" evidence="14">
    <location>
        <position position="104"/>
    </location>
    <ligand>
        <name>Ca(2+)</name>
        <dbReference type="ChEBI" id="CHEBI:29108"/>
        <label>3</label>
    </ligand>
</feature>
<feature type="binding site" evidence="14">
    <location>
        <position position="101"/>
    </location>
    <ligand>
        <name>Ca(2+)</name>
        <dbReference type="ChEBI" id="CHEBI:29108"/>
        <label>3</label>
    </ligand>
</feature>
<keyword evidence="3 13" id="KW-0479">Metal-binding</keyword>
<dbReference type="GO" id="GO:0004222">
    <property type="term" value="F:metalloendopeptidase activity"/>
    <property type="evidence" value="ECO:0007669"/>
    <property type="project" value="InterPro"/>
</dbReference>
<feature type="binding site" evidence="14">
    <location>
        <position position="79"/>
    </location>
    <ligand>
        <name>Ca(2+)</name>
        <dbReference type="ChEBI" id="CHEBI:29108"/>
        <label>3</label>
    </ligand>
</feature>
<dbReference type="InterPro" id="IPR000585">
    <property type="entry name" value="Hemopexin-like_dom"/>
</dbReference>
<feature type="binding site" evidence="14">
    <location>
        <position position="319"/>
    </location>
    <ligand>
        <name>Ca(2+)</name>
        <dbReference type="ChEBI" id="CHEBI:29108"/>
        <label>5</label>
    </ligand>
</feature>
<keyword evidence="10" id="KW-0865">Zymogen</keyword>
<dbReference type="PRINTS" id="PR00138">
    <property type="entry name" value="MATRIXIN"/>
</dbReference>
<organism evidence="18 19">
    <name type="scientific">Petrolisthes cinctipes</name>
    <name type="common">Flat porcelain crab</name>
    <dbReference type="NCBI Taxonomy" id="88211"/>
    <lineage>
        <taxon>Eukaryota</taxon>
        <taxon>Metazoa</taxon>
        <taxon>Ecdysozoa</taxon>
        <taxon>Arthropoda</taxon>
        <taxon>Crustacea</taxon>
        <taxon>Multicrustacea</taxon>
        <taxon>Malacostraca</taxon>
        <taxon>Eumalacostraca</taxon>
        <taxon>Eucarida</taxon>
        <taxon>Decapoda</taxon>
        <taxon>Pleocyemata</taxon>
        <taxon>Anomura</taxon>
        <taxon>Galatheoidea</taxon>
        <taxon>Porcellanidae</taxon>
        <taxon>Petrolisthes</taxon>
    </lineage>
</organism>
<feature type="binding site" evidence="14">
    <location>
        <position position="270"/>
    </location>
    <ligand>
        <name>Ca(2+)</name>
        <dbReference type="ChEBI" id="CHEBI:29108"/>
        <label>4</label>
    </ligand>
</feature>
<dbReference type="SMART" id="SM00235">
    <property type="entry name" value="ZnMc"/>
    <property type="match status" value="1"/>
</dbReference>
<dbReference type="GO" id="GO:0008270">
    <property type="term" value="F:zinc ion binding"/>
    <property type="evidence" value="ECO:0007669"/>
    <property type="project" value="InterPro"/>
</dbReference>
<dbReference type="InterPro" id="IPR018487">
    <property type="entry name" value="Hemopexin-like_repeat"/>
</dbReference>
<feature type="binding site" evidence="14">
    <location>
        <position position="104"/>
    </location>
    <ligand>
        <name>Ca(2+)</name>
        <dbReference type="ChEBI" id="CHEBI:29108"/>
        <label>1</label>
    </ligand>
</feature>
<comment type="cofactor">
    <cofactor evidence="14">
        <name>Zn(2+)</name>
        <dbReference type="ChEBI" id="CHEBI:29105"/>
    </cofactor>
    <text evidence="14">Binds 2 Zn(2+) ions per subunit.</text>
</comment>
<feature type="repeat" description="Hemopexin" evidence="15">
    <location>
        <begin position="361"/>
        <end position="407"/>
    </location>
</feature>
<feature type="active site" evidence="12">
    <location>
        <position position="130"/>
    </location>
</feature>
<dbReference type="PIRSF" id="PIRSF001191">
    <property type="entry name" value="Peptidase_M10A_matrix"/>
    <property type="match status" value="1"/>
</dbReference>
<feature type="binding site" evidence="14">
    <location>
        <position position="71"/>
    </location>
    <ligand>
        <name>Zn(2+)</name>
        <dbReference type="ChEBI" id="CHEBI:29105"/>
        <label>1</label>
    </ligand>
</feature>
<dbReference type="PROSITE" id="PS51642">
    <property type="entry name" value="HEMOPEXIN_2"/>
    <property type="match status" value="3"/>
</dbReference>
<dbReference type="GO" id="GO:0030198">
    <property type="term" value="P:extracellular matrix organization"/>
    <property type="evidence" value="ECO:0007669"/>
    <property type="project" value="TreeGrafter"/>
</dbReference>
<dbReference type="CDD" id="cd04278">
    <property type="entry name" value="ZnMc_MMP"/>
    <property type="match status" value="1"/>
</dbReference>
<dbReference type="PANTHER" id="PTHR10201:SF308">
    <property type="entry name" value="MATRIX METALLOPROTEINASE 2"/>
    <property type="match status" value="1"/>
</dbReference>
<feature type="repeat" description="Hemopexin" evidence="15">
    <location>
        <begin position="313"/>
        <end position="360"/>
    </location>
</feature>
<dbReference type="Proteomes" id="UP001286313">
    <property type="component" value="Unassembled WGS sequence"/>
</dbReference>
<dbReference type="GO" id="GO:0030574">
    <property type="term" value="P:collagen catabolic process"/>
    <property type="evidence" value="ECO:0007669"/>
    <property type="project" value="TreeGrafter"/>
</dbReference>
<feature type="binding site" evidence="14">
    <location>
        <position position="99"/>
    </location>
    <ligand>
        <name>Zn(2+)</name>
        <dbReference type="ChEBI" id="CHEBI:29105"/>
        <label>1</label>
    </ligand>
</feature>
<keyword evidence="8 14" id="KW-0106">Calcium</keyword>
<feature type="binding site" evidence="14">
    <location>
        <position position="86"/>
    </location>
    <ligand>
        <name>Zn(2+)</name>
        <dbReference type="ChEBI" id="CHEBI:29105"/>
        <label>1</label>
    </ligand>
</feature>
<dbReference type="GO" id="GO:0005615">
    <property type="term" value="C:extracellular space"/>
    <property type="evidence" value="ECO:0007669"/>
    <property type="project" value="TreeGrafter"/>
</dbReference>
<dbReference type="InterPro" id="IPR033739">
    <property type="entry name" value="M10A_MMP"/>
</dbReference>
<evidence type="ECO:0000256" key="16">
    <source>
        <dbReference type="SAM" id="MobiDB-lite"/>
    </source>
</evidence>
<evidence type="ECO:0000256" key="1">
    <source>
        <dbReference type="ARBA" id="ARBA00010370"/>
    </source>
</evidence>
<evidence type="ECO:0000256" key="11">
    <source>
        <dbReference type="ARBA" id="ARBA00023157"/>
    </source>
</evidence>
<evidence type="ECO:0000256" key="13">
    <source>
        <dbReference type="PIRSR" id="PIRSR001191-2"/>
    </source>
</evidence>
<keyword evidence="19" id="KW-1185">Reference proteome</keyword>
<dbReference type="SUPFAM" id="SSF50923">
    <property type="entry name" value="Hemopexin-like domain"/>
    <property type="match status" value="1"/>
</dbReference>
<comment type="caution">
    <text evidence="18">The sequence shown here is derived from an EMBL/GenBank/DDBJ whole genome shotgun (WGS) entry which is preliminary data.</text>
</comment>
<dbReference type="InterPro" id="IPR006026">
    <property type="entry name" value="Peptidase_Metallo"/>
</dbReference>
<feature type="binding site" evidence="14">
    <location>
        <position position="147"/>
    </location>
    <ligand>
        <name>Zn(2+)</name>
        <dbReference type="ChEBI" id="CHEBI:29105"/>
        <label>2</label>
        <note>catalytic</note>
    </ligand>
</feature>
<keyword evidence="2" id="KW-0645">Protease</keyword>
<evidence type="ECO:0000313" key="18">
    <source>
        <dbReference type="EMBL" id="KAK3869380.1"/>
    </source>
</evidence>
<evidence type="ECO:0000256" key="2">
    <source>
        <dbReference type="ARBA" id="ARBA00022670"/>
    </source>
</evidence>
<evidence type="ECO:0000256" key="4">
    <source>
        <dbReference type="ARBA" id="ARBA00022729"/>
    </source>
</evidence>
<evidence type="ECO:0000256" key="6">
    <source>
        <dbReference type="ARBA" id="ARBA00022801"/>
    </source>
</evidence>
<sequence length="440" mass="50848">MTSSSLYSIRTYPGRLRERTGHQDDLTRWEIQREIRLATEVWGRPSQLEFKELEHTPEEADIIVDFKRGYHGDGYPFDGVGRTLAHAFYPGQGIGGDVHFDEEEPWVQHKDSDTFEAWDRVSLFITAAHELGHALGLYHSDVEGSLMSPYLIKYPSTFRLPEDDVRGIQELYGVNKNWQEEPYPTPTQPPTTSPTKPPITKKPLLPPKKTDKPDTCDTSYDALSVIRREVYMFKGKYFWRLDSSGNLRQGYPAMINLFWTTLPKNVTHVDAVYERAHDGNIVFFIGDKFYVCQGNHHLLKVGRLKNLGLPEDLKKIDAAFVWGYNGRTYLFAETMYWRFDETIQHVELDYPRAMDMWRGVPYNIDSAFKFNGTTYFFQGKMFWEFDDFRMKVKKKSPALTAPFWLGCPNTENPYIMEKTVATSDSPGVSGGRMMRAFGTL</sequence>
<accession>A0AAE1KDY5</accession>
<feature type="binding site" evidence="13">
    <location>
        <position position="133"/>
    </location>
    <ligand>
        <name>Zn(2+)</name>
        <dbReference type="ChEBI" id="CHEBI:29105"/>
        <label>2</label>
        <note>catalytic</note>
    </ligand>
</feature>
<feature type="region of interest" description="Disordered" evidence="16">
    <location>
        <begin position="177"/>
        <end position="215"/>
    </location>
</feature>
<dbReference type="Pfam" id="PF00045">
    <property type="entry name" value="Hemopexin"/>
    <property type="match status" value="3"/>
</dbReference>
<keyword evidence="7 13" id="KW-0862">Zinc</keyword>
<feature type="repeat" description="Hemopexin" evidence="15">
    <location>
        <begin position="213"/>
        <end position="262"/>
    </location>
</feature>
<dbReference type="SMART" id="SM00120">
    <property type="entry name" value="HX"/>
    <property type="match status" value="4"/>
</dbReference>
<name>A0AAE1KDY5_PETCI</name>
<evidence type="ECO:0000313" key="19">
    <source>
        <dbReference type="Proteomes" id="UP001286313"/>
    </source>
</evidence>
<dbReference type="FunFam" id="2.110.10.10:FF:000018">
    <property type="entry name" value="Matrix metallopeptidase 25b"/>
    <property type="match status" value="1"/>
</dbReference>
<dbReference type="Gene3D" id="2.110.10.10">
    <property type="entry name" value="Hemopexin-like domain"/>
    <property type="match status" value="1"/>
</dbReference>
<keyword evidence="5" id="KW-0677">Repeat</keyword>
<evidence type="ECO:0000256" key="3">
    <source>
        <dbReference type="ARBA" id="ARBA00022723"/>
    </source>
</evidence>
<dbReference type="SUPFAM" id="SSF55486">
    <property type="entry name" value="Metalloproteases ('zincins'), catalytic domain"/>
    <property type="match status" value="1"/>
</dbReference>
<feature type="compositionally biased region" description="Pro residues" evidence="16">
    <location>
        <begin position="183"/>
        <end position="197"/>
    </location>
</feature>
<feature type="binding site" evidence="14">
    <location>
        <position position="365"/>
    </location>
    <ligand>
        <name>Ca(2+)</name>
        <dbReference type="ChEBI" id="CHEBI:29108"/>
        <label>4</label>
    </ligand>
</feature>
<evidence type="ECO:0000259" key="17">
    <source>
        <dbReference type="SMART" id="SM00235"/>
    </source>
</evidence>
<dbReference type="InterPro" id="IPR036375">
    <property type="entry name" value="Hemopexin-like_dom_sf"/>
</dbReference>
<feature type="binding site" evidence="14">
    <location>
        <position position="61"/>
    </location>
    <ligand>
        <name>Ca(2+)</name>
        <dbReference type="ChEBI" id="CHEBI:29108"/>
        <label>2</label>
    </ligand>
</feature>
<reference evidence="18" key="1">
    <citation type="submission" date="2023-10" db="EMBL/GenBank/DDBJ databases">
        <title>Genome assemblies of two species of porcelain crab, Petrolisthes cinctipes and Petrolisthes manimaculis (Anomura: Porcellanidae).</title>
        <authorList>
            <person name="Angst P."/>
        </authorList>
    </citation>
    <scope>NUCLEOTIDE SEQUENCE</scope>
    <source>
        <strain evidence="18">PB745_01</strain>
        <tissue evidence="18">Gill</tissue>
    </source>
</reference>
<feature type="binding site" evidence="13">
    <location>
        <position position="139"/>
    </location>
    <ligand>
        <name>Zn(2+)</name>
        <dbReference type="ChEBI" id="CHEBI:29105"/>
        <label>2</label>
        <note>catalytic</note>
    </ligand>
</feature>
<gene>
    <name evidence="18" type="ORF">Pcinc_025307</name>
</gene>
<feature type="binding site" evidence="14">
    <location>
        <position position="78"/>
    </location>
    <ligand>
        <name>Ca(2+)</name>
        <dbReference type="ChEBI" id="CHEBI:29108"/>
        <label>3</label>
    </ligand>
</feature>
<feature type="binding site" evidence="14">
    <location>
        <position position="95"/>
    </location>
    <ligand>
        <name>Ca(2+)</name>
        <dbReference type="ChEBI" id="CHEBI:29108"/>
        <label>2</label>
    </ligand>
</feature>
<proteinExistence type="inferred from homology"/>
<keyword evidence="9" id="KW-0482">Metalloprotease</keyword>
<evidence type="ECO:0000256" key="10">
    <source>
        <dbReference type="ARBA" id="ARBA00023145"/>
    </source>
</evidence>
<dbReference type="Gene3D" id="3.40.390.10">
    <property type="entry name" value="Collagenase (Catalytic Domain)"/>
    <property type="match status" value="1"/>
</dbReference>
<feature type="binding site" evidence="14">
    <location>
        <position position="73"/>
    </location>
    <ligand>
        <name>Zn(2+)</name>
        <dbReference type="ChEBI" id="CHEBI:29105"/>
        <label>1</label>
    </ligand>
</feature>
<comment type="cofactor">
    <cofactor evidence="14">
        <name>Ca(2+)</name>
        <dbReference type="ChEBI" id="CHEBI:29108"/>
    </cofactor>
    <text evidence="14">Can bind about 5 Ca(2+) ions per subunit.</text>
</comment>
<dbReference type="GO" id="GO:0006508">
    <property type="term" value="P:proteolysis"/>
    <property type="evidence" value="ECO:0007669"/>
    <property type="project" value="UniProtKB-KW"/>
</dbReference>
<dbReference type="Pfam" id="PF00413">
    <property type="entry name" value="Peptidase_M10"/>
    <property type="match status" value="1"/>
</dbReference>
<keyword evidence="11" id="KW-1015">Disulfide bond</keyword>
<dbReference type="InterPro" id="IPR018486">
    <property type="entry name" value="Hemopexin_CS"/>
</dbReference>
<comment type="similarity">
    <text evidence="1">Belongs to the peptidase M10A family.</text>
</comment>
<feature type="binding site" evidence="14">
    <location>
        <position position="221"/>
    </location>
    <ligand>
        <name>Ca(2+)</name>
        <dbReference type="ChEBI" id="CHEBI:29108"/>
        <label>4</label>
    </ligand>
</feature>
<evidence type="ECO:0000256" key="14">
    <source>
        <dbReference type="PIRSR" id="PIRSR621190-2"/>
    </source>
</evidence>
<dbReference type="CDD" id="cd00094">
    <property type="entry name" value="HX"/>
    <property type="match status" value="1"/>
</dbReference>
<dbReference type="InterPro" id="IPR001818">
    <property type="entry name" value="Pept_M10_metallopeptidase"/>
</dbReference>
<dbReference type="PANTHER" id="PTHR10201">
    <property type="entry name" value="MATRIX METALLOPROTEINASE"/>
    <property type="match status" value="1"/>
</dbReference>
<dbReference type="EMBL" id="JAWQEG010002845">
    <property type="protein sequence ID" value="KAK3869380.1"/>
    <property type="molecule type" value="Genomic_DNA"/>
</dbReference>
<evidence type="ECO:0000256" key="12">
    <source>
        <dbReference type="PIRSR" id="PIRSR001191-1"/>
    </source>
</evidence>
<evidence type="ECO:0000256" key="8">
    <source>
        <dbReference type="ARBA" id="ARBA00022837"/>
    </source>
</evidence>
<feature type="binding site" evidence="13">
    <location>
        <position position="129"/>
    </location>
    <ligand>
        <name>Zn(2+)</name>
        <dbReference type="ChEBI" id="CHEBI:29105"/>
        <label>2</label>
        <note>catalytic</note>
    </ligand>
</feature>
<dbReference type="InterPro" id="IPR021190">
    <property type="entry name" value="Pept_M10A"/>
</dbReference>
<keyword evidence="4" id="KW-0732">Signal</keyword>
<feature type="binding site" evidence="14">
    <location>
        <position position="97"/>
    </location>
    <ligand>
        <name>Ca(2+)</name>
        <dbReference type="ChEBI" id="CHEBI:29108"/>
        <label>2</label>
    </ligand>
</feature>
<evidence type="ECO:0000256" key="7">
    <source>
        <dbReference type="ARBA" id="ARBA00022833"/>
    </source>
</evidence>
<protein>
    <recommendedName>
        <fullName evidence="17">Peptidase metallopeptidase domain-containing protein</fullName>
    </recommendedName>
</protein>
<dbReference type="AlphaFoldDB" id="A0AAE1KDY5"/>
<feature type="binding site" evidence="14">
    <location>
        <position position="25"/>
    </location>
    <ligand>
        <name>Ca(2+)</name>
        <dbReference type="ChEBI" id="CHEBI:29108"/>
        <label>1</label>
    </ligand>
</feature>
<evidence type="ECO:0000256" key="9">
    <source>
        <dbReference type="ARBA" id="ARBA00023049"/>
    </source>
</evidence>
<dbReference type="GO" id="GO:0031012">
    <property type="term" value="C:extracellular matrix"/>
    <property type="evidence" value="ECO:0007669"/>
    <property type="project" value="InterPro"/>
</dbReference>
<feature type="domain" description="Peptidase metallopeptidase" evidence="17">
    <location>
        <begin position="8"/>
        <end position="174"/>
    </location>
</feature>
<dbReference type="PROSITE" id="PS00024">
    <property type="entry name" value="HEMOPEXIN"/>
    <property type="match status" value="1"/>
</dbReference>
<evidence type="ECO:0000256" key="15">
    <source>
        <dbReference type="PROSITE-ProRule" id="PRU01011"/>
    </source>
</evidence>